<dbReference type="EMBL" id="WIXE01003708">
    <property type="protein sequence ID" value="KAK5983702.1"/>
    <property type="molecule type" value="Genomic_DNA"/>
</dbReference>
<protein>
    <recommendedName>
        <fullName evidence="2">ABC1 atypical kinase-like domain-containing protein</fullName>
    </recommendedName>
</protein>
<dbReference type="Pfam" id="PF03109">
    <property type="entry name" value="ABC1"/>
    <property type="match status" value="1"/>
</dbReference>
<feature type="domain" description="ABC1 atypical kinase-like" evidence="2">
    <location>
        <begin position="47"/>
        <end position="123"/>
    </location>
</feature>
<comment type="caution">
    <text evidence="3">The sequence shown here is derived from an EMBL/GenBank/DDBJ whole genome shotgun (WGS) entry which is preliminary data.</text>
</comment>
<name>A0AAN8IW61_TRICO</name>
<evidence type="ECO:0000313" key="3">
    <source>
        <dbReference type="EMBL" id="KAK5983702.1"/>
    </source>
</evidence>
<dbReference type="GO" id="GO:0055088">
    <property type="term" value="P:lipid homeostasis"/>
    <property type="evidence" value="ECO:0007669"/>
    <property type="project" value="TreeGrafter"/>
</dbReference>
<dbReference type="InterPro" id="IPR004147">
    <property type="entry name" value="ABC1_dom"/>
</dbReference>
<evidence type="ECO:0000259" key="2">
    <source>
        <dbReference type="Pfam" id="PF03109"/>
    </source>
</evidence>
<dbReference type="GO" id="GO:0007005">
    <property type="term" value="P:mitochondrion organization"/>
    <property type="evidence" value="ECO:0007669"/>
    <property type="project" value="TreeGrafter"/>
</dbReference>
<dbReference type="GO" id="GO:0005743">
    <property type="term" value="C:mitochondrial inner membrane"/>
    <property type="evidence" value="ECO:0007669"/>
    <property type="project" value="TreeGrafter"/>
</dbReference>
<organism evidence="3 4">
    <name type="scientific">Trichostrongylus colubriformis</name>
    <name type="common">Black scour worm</name>
    <dbReference type="NCBI Taxonomy" id="6319"/>
    <lineage>
        <taxon>Eukaryota</taxon>
        <taxon>Metazoa</taxon>
        <taxon>Ecdysozoa</taxon>
        <taxon>Nematoda</taxon>
        <taxon>Chromadorea</taxon>
        <taxon>Rhabditida</taxon>
        <taxon>Rhabditina</taxon>
        <taxon>Rhabditomorpha</taxon>
        <taxon>Strongyloidea</taxon>
        <taxon>Trichostrongylidae</taxon>
        <taxon>Trichostrongylus</taxon>
    </lineage>
</organism>
<dbReference type="InterPro" id="IPR051130">
    <property type="entry name" value="Mito_struct-func_regulator"/>
</dbReference>
<reference evidence="3 4" key="1">
    <citation type="submission" date="2019-10" db="EMBL/GenBank/DDBJ databases">
        <title>Assembly and Annotation for the nematode Trichostrongylus colubriformis.</title>
        <authorList>
            <person name="Martin J."/>
        </authorList>
    </citation>
    <scope>NUCLEOTIDE SEQUENCE [LARGE SCALE GENOMIC DNA]</scope>
    <source>
        <strain evidence="3">G859</strain>
        <tissue evidence="3">Whole worm</tissue>
    </source>
</reference>
<keyword evidence="4" id="KW-1185">Reference proteome</keyword>
<dbReference type="Proteomes" id="UP001331761">
    <property type="component" value="Unassembled WGS sequence"/>
</dbReference>
<dbReference type="AlphaFoldDB" id="A0AAN8IW61"/>
<proteinExistence type="inferred from homology"/>
<feature type="non-terminal residue" evidence="3">
    <location>
        <position position="124"/>
    </location>
</feature>
<dbReference type="PANTHER" id="PTHR43173">
    <property type="entry name" value="ABC1 FAMILY PROTEIN"/>
    <property type="match status" value="1"/>
</dbReference>
<dbReference type="InterPro" id="IPR011009">
    <property type="entry name" value="Kinase-like_dom_sf"/>
</dbReference>
<accession>A0AAN8IW61</accession>
<gene>
    <name evidence="3" type="ORF">GCK32_009579</name>
</gene>
<evidence type="ECO:0000313" key="4">
    <source>
        <dbReference type="Proteomes" id="UP001331761"/>
    </source>
</evidence>
<dbReference type="PANTHER" id="PTHR43173:SF19">
    <property type="entry name" value="AARF DOMAIN-CONTAINING PROTEIN KINASE 1"/>
    <property type="match status" value="1"/>
</dbReference>
<dbReference type="SUPFAM" id="SSF56112">
    <property type="entry name" value="Protein kinase-like (PK-like)"/>
    <property type="match status" value="1"/>
</dbReference>
<sequence>MLRFIRSPDMRPICEPNILNNVFQVGQHLSALEYLIPEEYTSTLSILTSKAPEATLEDVIYVVESQLGKKIDEVFSEFDEKPIGAASVAQVHVAKLKETNEKVAVKVQHRRVFKNSRTDINTMH</sequence>
<comment type="similarity">
    <text evidence="1">Belongs to the protein kinase superfamily. ADCK protein kinase family.</text>
</comment>
<evidence type="ECO:0000256" key="1">
    <source>
        <dbReference type="ARBA" id="ARBA00009670"/>
    </source>
</evidence>